<reference evidence="8 9" key="1">
    <citation type="submission" date="2017-01" db="EMBL/GenBank/DDBJ databases">
        <authorList>
            <person name="Mah S.A."/>
            <person name="Swanson W.J."/>
            <person name="Moy G.W."/>
            <person name="Vacquier V.D."/>
        </authorList>
    </citation>
    <scope>NUCLEOTIDE SEQUENCE [LARGE SCALE GENOMIC DNA]</scope>
    <source>
        <strain evidence="8 9">DSM 29590</strain>
    </source>
</reference>
<keyword evidence="3 4" id="KW-0786">Thiamine pyrophosphate</keyword>
<dbReference type="RefSeq" id="WP_076531289.1">
    <property type="nucleotide sequence ID" value="NZ_FOAC01000001.1"/>
</dbReference>
<comment type="cofactor">
    <cofactor evidence="1">
        <name>thiamine diphosphate</name>
        <dbReference type="ChEBI" id="CHEBI:58937"/>
    </cofactor>
</comment>
<dbReference type="GO" id="GO:0003984">
    <property type="term" value="F:acetolactate synthase activity"/>
    <property type="evidence" value="ECO:0007669"/>
    <property type="project" value="TreeGrafter"/>
</dbReference>
<dbReference type="InterPro" id="IPR045229">
    <property type="entry name" value="TPP_enz"/>
</dbReference>
<evidence type="ECO:0000256" key="2">
    <source>
        <dbReference type="ARBA" id="ARBA00007812"/>
    </source>
</evidence>
<evidence type="ECO:0000259" key="6">
    <source>
        <dbReference type="Pfam" id="PF02775"/>
    </source>
</evidence>
<dbReference type="InterPro" id="IPR012001">
    <property type="entry name" value="Thiamin_PyroP_enz_TPP-bd_dom"/>
</dbReference>
<dbReference type="Gene3D" id="3.40.50.1220">
    <property type="entry name" value="TPP-binding domain"/>
    <property type="match status" value="1"/>
</dbReference>
<feature type="domain" description="Thiamine pyrophosphate enzyme central" evidence="5">
    <location>
        <begin position="191"/>
        <end position="323"/>
    </location>
</feature>
<dbReference type="SUPFAM" id="SSF52518">
    <property type="entry name" value="Thiamin diphosphate-binding fold (THDP-binding)"/>
    <property type="match status" value="2"/>
</dbReference>
<evidence type="ECO:0000313" key="9">
    <source>
        <dbReference type="Proteomes" id="UP000186019"/>
    </source>
</evidence>
<keyword evidence="9" id="KW-1185">Reference proteome</keyword>
<dbReference type="SUPFAM" id="SSF52467">
    <property type="entry name" value="DHS-like NAD/FAD-binding domain"/>
    <property type="match status" value="1"/>
</dbReference>
<dbReference type="InterPro" id="IPR029035">
    <property type="entry name" value="DHS-like_NAD/FAD-binding_dom"/>
</dbReference>
<dbReference type="Pfam" id="PF02775">
    <property type="entry name" value="TPP_enzyme_C"/>
    <property type="match status" value="1"/>
</dbReference>
<dbReference type="STRING" id="573024.SAMN05216208_1248"/>
<proteinExistence type="inferred from homology"/>
<dbReference type="InterPro" id="IPR029061">
    <property type="entry name" value="THDP-binding"/>
</dbReference>
<dbReference type="GO" id="GO:0005948">
    <property type="term" value="C:acetolactate synthase complex"/>
    <property type="evidence" value="ECO:0007669"/>
    <property type="project" value="TreeGrafter"/>
</dbReference>
<feature type="domain" description="Thiamine pyrophosphate enzyme TPP-binding" evidence="6">
    <location>
        <begin position="386"/>
        <end position="516"/>
    </location>
</feature>
<dbReference type="GO" id="GO:0009099">
    <property type="term" value="P:L-valine biosynthetic process"/>
    <property type="evidence" value="ECO:0007669"/>
    <property type="project" value="TreeGrafter"/>
</dbReference>
<dbReference type="GO" id="GO:0000287">
    <property type="term" value="F:magnesium ion binding"/>
    <property type="evidence" value="ECO:0007669"/>
    <property type="project" value="InterPro"/>
</dbReference>
<dbReference type="CDD" id="cd07035">
    <property type="entry name" value="TPP_PYR_POX_like"/>
    <property type="match status" value="1"/>
</dbReference>
<dbReference type="Gene3D" id="3.40.50.970">
    <property type="match status" value="2"/>
</dbReference>
<gene>
    <name evidence="8" type="ORF">SAMN05421666_0888</name>
</gene>
<name>A0A1N7FAV7_9RHOB</name>
<comment type="similarity">
    <text evidence="2 4">Belongs to the TPP enzyme family.</text>
</comment>
<sequence>MLVHEKLAQIVAQEGVSCHFTLLGDANMYFADSLDALGVESIHVRHEHCACSMAMSYARATGDLGFCSVTCGPGVTQLATALPAAVRASIPMVIFAGESPLGKAWYNQQLDQAPVVRALGADYIAIHTQGQIAGKLREAFLSARLHQKPVVVGIPMDLQHHEWTGSEDYVPSQKIMPKPAPLHPAPEAVIEAAELVASARKIVLIAGKGAMRAGASEACAALADQCGALLATTLPVRGLFVDHPFDLGVAGGFSSPLARELFAEADLVIAVGASLTQHMRDAGKLFGAAKVLQIDLAPKGINQGAVVADHVLQGDAKVAVQKLCEALEERGARPSDWRGDTLRERIANAPGDDAKFPEDGYLDPRDVISSLQEILPKQWEMVNSSGHCSYFSAQMRGWQARNFHVIREFGAIGNGLSYAIGVAAARRDNTVVLIDGDGSLLMHAQELETIRRHGFKLLICILNDGAYGSEIHKLRSEGLRDGGAVHGRGDLGAVARGFGLGGKVFTDLSTLASDLDAFDEGEDSALWDFHVSDLVSSPIMRQNHPAKRHG</sequence>
<dbReference type="GO" id="GO:0050660">
    <property type="term" value="F:flavin adenine dinucleotide binding"/>
    <property type="evidence" value="ECO:0007669"/>
    <property type="project" value="TreeGrafter"/>
</dbReference>
<evidence type="ECO:0000256" key="1">
    <source>
        <dbReference type="ARBA" id="ARBA00001964"/>
    </source>
</evidence>
<feature type="domain" description="Thiamine pyrophosphate enzyme N-terminal TPP-binding" evidence="7">
    <location>
        <begin position="3"/>
        <end position="112"/>
    </location>
</feature>
<dbReference type="Pfam" id="PF00205">
    <property type="entry name" value="TPP_enzyme_M"/>
    <property type="match status" value="1"/>
</dbReference>
<dbReference type="OrthoDB" id="4494979at2"/>
<dbReference type="Proteomes" id="UP000186019">
    <property type="component" value="Unassembled WGS sequence"/>
</dbReference>
<dbReference type="InterPro" id="IPR011766">
    <property type="entry name" value="TPP_enzyme_TPP-bd"/>
</dbReference>
<dbReference type="GO" id="GO:0009097">
    <property type="term" value="P:isoleucine biosynthetic process"/>
    <property type="evidence" value="ECO:0007669"/>
    <property type="project" value="TreeGrafter"/>
</dbReference>
<dbReference type="PANTHER" id="PTHR18968:SF166">
    <property type="entry name" value="2-HYDROXYACYL-COA LYASE 2"/>
    <property type="match status" value="1"/>
</dbReference>
<organism evidence="8 9">
    <name type="scientific">Roseovarius nanhaiticus</name>
    <dbReference type="NCBI Taxonomy" id="573024"/>
    <lineage>
        <taxon>Bacteria</taxon>
        <taxon>Pseudomonadati</taxon>
        <taxon>Pseudomonadota</taxon>
        <taxon>Alphaproteobacteria</taxon>
        <taxon>Rhodobacterales</taxon>
        <taxon>Roseobacteraceae</taxon>
        <taxon>Roseovarius</taxon>
    </lineage>
</organism>
<dbReference type="InterPro" id="IPR012000">
    <property type="entry name" value="Thiamin_PyroP_enz_cen_dom"/>
</dbReference>
<evidence type="ECO:0000256" key="4">
    <source>
        <dbReference type="RuleBase" id="RU362132"/>
    </source>
</evidence>
<accession>A0A1N7FAV7</accession>
<dbReference type="Pfam" id="PF02776">
    <property type="entry name" value="TPP_enzyme_N"/>
    <property type="match status" value="1"/>
</dbReference>
<evidence type="ECO:0000259" key="7">
    <source>
        <dbReference type="Pfam" id="PF02776"/>
    </source>
</evidence>
<evidence type="ECO:0000259" key="5">
    <source>
        <dbReference type="Pfam" id="PF00205"/>
    </source>
</evidence>
<evidence type="ECO:0000256" key="3">
    <source>
        <dbReference type="ARBA" id="ARBA00023052"/>
    </source>
</evidence>
<dbReference type="CDD" id="cd00568">
    <property type="entry name" value="TPP_enzymes"/>
    <property type="match status" value="1"/>
</dbReference>
<dbReference type="GO" id="GO:0030976">
    <property type="term" value="F:thiamine pyrophosphate binding"/>
    <property type="evidence" value="ECO:0007669"/>
    <property type="project" value="InterPro"/>
</dbReference>
<dbReference type="EMBL" id="FTNV01000001">
    <property type="protein sequence ID" value="SIR97449.1"/>
    <property type="molecule type" value="Genomic_DNA"/>
</dbReference>
<dbReference type="PANTHER" id="PTHR18968">
    <property type="entry name" value="THIAMINE PYROPHOSPHATE ENZYMES"/>
    <property type="match status" value="1"/>
</dbReference>
<evidence type="ECO:0000313" key="8">
    <source>
        <dbReference type="EMBL" id="SIR97449.1"/>
    </source>
</evidence>
<dbReference type="AlphaFoldDB" id="A0A1N7FAV7"/>
<protein>
    <submittedName>
        <fullName evidence="8">Acetolactate synthase large subunit</fullName>
    </submittedName>
</protein>